<keyword evidence="2" id="KW-1185">Reference proteome</keyword>
<evidence type="ECO:0000313" key="2">
    <source>
        <dbReference type="Proteomes" id="UP001417504"/>
    </source>
</evidence>
<dbReference type="AlphaFoldDB" id="A0AAP0EMX2"/>
<accession>A0AAP0EMX2</accession>
<organism evidence="1 2">
    <name type="scientific">Stephania japonica</name>
    <dbReference type="NCBI Taxonomy" id="461633"/>
    <lineage>
        <taxon>Eukaryota</taxon>
        <taxon>Viridiplantae</taxon>
        <taxon>Streptophyta</taxon>
        <taxon>Embryophyta</taxon>
        <taxon>Tracheophyta</taxon>
        <taxon>Spermatophyta</taxon>
        <taxon>Magnoliopsida</taxon>
        <taxon>Ranunculales</taxon>
        <taxon>Menispermaceae</taxon>
        <taxon>Menispermoideae</taxon>
        <taxon>Cissampelideae</taxon>
        <taxon>Stephania</taxon>
    </lineage>
</organism>
<evidence type="ECO:0000313" key="1">
    <source>
        <dbReference type="EMBL" id="KAK9091734.1"/>
    </source>
</evidence>
<proteinExistence type="predicted"/>
<gene>
    <name evidence="1" type="ORF">Sjap_024911</name>
</gene>
<protein>
    <submittedName>
        <fullName evidence="1">Uncharacterized protein</fullName>
    </submittedName>
</protein>
<name>A0AAP0EMX2_9MAGN</name>
<comment type="caution">
    <text evidence="1">The sequence shown here is derived from an EMBL/GenBank/DDBJ whole genome shotgun (WGS) entry which is preliminary data.</text>
</comment>
<sequence length="84" mass="9644">MITKLHHHRIDLNRANLQGTLVKELSLLTSIAIIHLNKEQIQDEMVSTELNKAIMQARTELLVTFIFFQSLPNSLAMSFKKVID</sequence>
<reference evidence="1 2" key="1">
    <citation type="submission" date="2024-01" db="EMBL/GenBank/DDBJ databases">
        <title>Genome assemblies of Stephania.</title>
        <authorList>
            <person name="Yang L."/>
        </authorList>
    </citation>
    <scope>NUCLEOTIDE SEQUENCE [LARGE SCALE GENOMIC DNA]</scope>
    <source>
        <strain evidence="1">QJT</strain>
        <tissue evidence="1">Leaf</tissue>
    </source>
</reference>
<dbReference type="Proteomes" id="UP001417504">
    <property type="component" value="Unassembled WGS sequence"/>
</dbReference>
<dbReference type="EMBL" id="JBBNAE010000010">
    <property type="protein sequence ID" value="KAK9091734.1"/>
    <property type="molecule type" value="Genomic_DNA"/>
</dbReference>